<evidence type="ECO:0000313" key="2">
    <source>
        <dbReference type="Proteomes" id="UP000624709"/>
    </source>
</evidence>
<keyword evidence="2" id="KW-1185">Reference proteome</keyword>
<dbReference type="RefSeq" id="WP_203829491.1">
    <property type="nucleotide sequence ID" value="NZ_BAAATY010000043.1"/>
</dbReference>
<organism evidence="1 2">
    <name type="scientific">Actinoplanes palleronii</name>
    <dbReference type="NCBI Taxonomy" id="113570"/>
    <lineage>
        <taxon>Bacteria</taxon>
        <taxon>Bacillati</taxon>
        <taxon>Actinomycetota</taxon>
        <taxon>Actinomycetes</taxon>
        <taxon>Micromonosporales</taxon>
        <taxon>Micromonosporaceae</taxon>
        <taxon>Actinoplanes</taxon>
    </lineage>
</organism>
<gene>
    <name evidence="1" type="ORF">Apa02nite_077910</name>
</gene>
<accession>A0ABQ4BLY7</accession>
<sequence length="52" mass="5764">MNTRDDAALAGLPRQLATAVLDWLADAEQHGGRRHQVRLFPFEMGFVDVVDG</sequence>
<evidence type="ECO:0000313" key="1">
    <source>
        <dbReference type="EMBL" id="GIE71683.1"/>
    </source>
</evidence>
<protein>
    <submittedName>
        <fullName evidence="1">Uncharacterized protein</fullName>
    </submittedName>
</protein>
<comment type="caution">
    <text evidence="1">The sequence shown here is derived from an EMBL/GenBank/DDBJ whole genome shotgun (WGS) entry which is preliminary data.</text>
</comment>
<name>A0ABQ4BLY7_9ACTN</name>
<reference evidence="1 2" key="1">
    <citation type="submission" date="2021-01" db="EMBL/GenBank/DDBJ databases">
        <title>Whole genome shotgun sequence of Actinoplanes palleronii NBRC 14916.</title>
        <authorList>
            <person name="Komaki H."/>
            <person name="Tamura T."/>
        </authorList>
    </citation>
    <scope>NUCLEOTIDE SEQUENCE [LARGE SCALE GENOMIC DNA]</scope>
    <source>
        <strain evidence="1 2">NBRC 14916</strain>
    </source>
</reference>
<dbReference type="EMBL" id="BOMS01000131">
    <property type="protein sequence ID" value="GIE71683.1"/>
    <property type="molecule type" value="Genomic_DNA"/>
</dbReference>
<proteinExistence type="predicted"/>
<dbReference type="Proteomes" id="UP000624709">
    <property type="component" value="Unassembled WGS sequence"/>
</dbReference>